<reference evidence="1 2" key="1">
    <citation type="submission" date="2016-05" db="EMBL/GenBank/DDBJ databases">
        <title>Paenibacillus sp. 1ZS3-15 nov., isolated from the rhizosphere soil.</title>
        <authorList>
            <person name="Zhang X.X."/>
            <person name="Zhang J."/>
        </authorList>
    </citation>
    <scope>NUCLEOTIDE SEQUENCE [LARGE SCALE GENOMIC DNA]</scope>
    <source>
        <strain evidence="1 2">1ZS3-15</strain>
    </source>
</reference>
<evidence type="ECO:0000313" key="2">
    <source>
        <dbReference type="Proteomes" id="UP000078454"/>
    </source>
</evidence>
<dbReference type="EMBL" id="LYPB01000073">
    <property type="protein sequence ID" value="OAS17219.1"/>
    <property type="molecule type" value="Genomic_DNA"/>
</dbReference>
<proteinExistence type="predicted"/>
<dbReference type="InterPro" id="IPR008792">
    <property type="entry name" value="PQQD"/>
</dbReference>
<gene>
    <name evidence="1" type="ORF">A8708_03100</name>
</gene>
<evidence type="ECO:0000313" key="1">
    <source>
        <dbReference type="EMBL" id="OAS17219.1"/>
    </source>
</evidence>
<dbReference type="OrthoDB" id="1495225at2"/>
<dbReference type="Proteomes" id="UP000078454">
    <property type="component" value="Unassembled WGS sequence"/>
</dbReference>
<protein>
    <submittedName>
        <fullName evidence="1">Metallophosphoesterase</fullName>
    </submittedName>
</protein>
<dbReference type="Gene3D" id="1.10.10.1150">
    <property type="entry name" value="Coenzyme PQQ synthesis protein D (PqqD)"/>
    <property type="match status" value="1"/>
</dbReference>
<name>A0A198A6X7_9BACL</name>
<dbReference type="Pfam" id="PF05402">
    <property type="entry name" value="PqqD"/>
    <property type="match status" value="1"/>
</dbReference>
<dbReference type="STRING" id="1850517.A8708_03100"/>
<dbReference type="AlphaFoldDB" id="A0A198A6X7"/>
<comment type="caution">
    <text evidence="1">The sequence shown here is derived from an EMBL/GenBank/DDBJ whole genome shotgun (WGS) entry which is preliminary data.</text>
</comment>
<dbReference type="RefSeq" id="WP_068666648.1">
    <property type="nucleotide sequence ID" value="NZ_LYPB01000073.1"/>
</dbReference>
<sequence length="102" mass="11441">MISNQTIDLTQQVVQKDGHIVSDMGGEKVMLSIENGKYYNLGSVGGIIWDMIQEPIQVEHLVHKLMGEYNVERSVCEGQVVAFLEHMAKEGLILRIETGDVR</sequence>
<dbReference type="InterPro" id="IPR041881">
    <property type="entry name" value="PqqD_sf"/>
</dbReference>
<accession>A0A198A6X7</accession>
<dbReference type="NCBIfam" id="NF033536">
    <property type="entry name" value="lasso_PqqD_Bac"/>
    <property type="match status" value="1"/>
</dbReference>
<keyword evidence="2" id="KW-1185">Reference proteome</keyword>
<organism evidence="1 2">
    <name type="scientific">Paenibacillus oryzisoli</name>
    <dbReference type="NCBI Taxonomy" id="1850517"/>
    <lineage>
        <taxon>Bacteria</taxon>
        <taxon>Bacillati</taxon>
        <taxon>Bacillota</taxon>
        <taxon>Bacilli</taxon>
        <taxon>Bacillales</taxon>
        <taxon>Paenibacillaceae</taxon>
        <taxon>Paenibacillus</taxon>
    </lineage>
</organism>